<evidence type="ECO:0000256" key="7">
    <source>
        <dbReference type="ARBA" id="ARBA00022741"/>
    </source>
</evidence>
<keyword evidence="11" id="KW-0808">Transferase</keyword>
<evidence type="ECO:0000313" key="12">
    <source>
        <dbReference type="Proteomes" id="UP000464452"/>
    </source>
</evidence>
<evidence type="ECO:0000256" key="10">
    <source>
        <dbReference type="ARBA" id="ARBA00032441"/>
    </source>
</evidence>
<dbReference type="GO" id="GO:0005737">
    <property type="term" value="C:cytoplasm"/>
    <property type="evidence" value="ECO:0007669"/>
    <property type="project" value="UniProtKB-SubCell"/>
</dbReference>
<dbReference type="GO" id="GO:0005524">
    <property type="term" value="F:ATP binding"/>
    <property type="evidence" value="ECO:0007669"/>
    <property type="project" value="UniProtKB-KW"/>
</dbReference>
<keyword evidence="4" id="KW-0963">Cytoplasm</keyword>
<dbReference type="PANTHER" id="PTHR33540:SF2">
    <property type="entry name" value="TRNA THREONYLCARBAMOYLADENOSINE BIOSYNTHESIS PROTEIN TSAE"/>
    <property type="match status" value="1"/>
</dbReference>
<dbReference type="Proteomes" id="UP000464452">
    <property type="component" value="Chromosome"/>
</dbReference>
<keyword evidence="8" id="KW-0067">ATP-binding</keyword>
<evidence type="ECO:0000256" key="3">
    <source>
        <dbReference type="ARBA" id="ARBA00019010"/>
    </source>
</evidence>
<proteinExistence type="inferred from homology"/>
<evidence type="ECO:0000256" key="9">
    <source>
        <dbReference type="ARBA" id="ARBA00022842"/>
    </source>
</evidence>
<keyword evidence="7" id="KW-0547">Nucleotide-binding</keyword>
<dbReference type="KEGG" id="cazo:G3A45_09320"/>
<accession>A0A6P1YHK8</accession>
<gene>
    <name evidence="11" type="primary">tsaE</name>
    <name evidence="11" type="ORF">G3A45_09320</name>
</gene>
<dbReference type="SUPFAM" id="SSF52540">
    <property type="entry name" value="P-loop containing nucleoside triphosphate hydrolases"/>
    <property type="match status" value="1"/>
</dbReference>
<name>A0A6P1YHK8_9FIRM</name>
<comment type="subcellular location">
    <subcellularLocation>
        <location evidence="1">Cytoplasm</location>
    </subcellularLocation>
</comment>
<dbReference type="NCBIfam" id="TIGR00150">
    <property type="entry name" value="T6A_YjeE"/>
    <property type="match status" value="1"/>
</dbReference>
<dbReference type="Gene3D" id="3.40.50.300">
    <property type="entry name" value="P-loop containing nucleotide triphosphate hydrolases"/>
    <property type="match status" value="1"/>
</dbReference>
<dbReference type="EMBL" id="CP048617">
    <property type="protein sequence ID" value="QIB28208.1"/>
    <property type="molecule type" value="Genomic_DNA"/>
</dbReference>
<evidence type="ECO:0000313" key="11">
    <source>
        <dbReference type="EMBL" id="QIB28208.1"/>
    </source>
</evidence>
<dbReference type="InterPro" id="IPR003442">
    <property type="entry name" value="T6A_TsaE"/>
</dbReference>
<dbReference type="InterPro" id="IPR027417">
    <property type="entry name" value="P-loop_NTPase"/>
</dbReference>
<dbReference type="Pfam" id="PF02367">
    <property type="entry name" value="TsaE"/>
    <property type="match status" value="1"/>
</dbReference>
<keyword evidence="9" id="KW-0460">Magnesium</keyword>
<sequence length="153" mass="17677">MMVKIKTNSPEETYSFGYRLGKLLKSGDILCLNGDLGAGKTTLTQSIAKGLDVEDYVTSPTFTLINEYEGRYPVYHFDVYRIDDIDEMYDLGFEEYIYSEGVTIIEWASIIEDILPLERLDITIKRGKEIDEREIIIEAKGKRYEEIVKELIK</sequence>
<protein>
    <recommendedName>
        <fullName evidence="3">tRNA threonylcarbamoyladenosine biosynthesis protein TsaE</fullName>
    </recommendedName>
    <alternativeName>
        <fullName evidence="10">t(6)A37 threonylcarbamoyladenosine biosynthesis protein TsaE</fullName>
    </alternativeName>
</protein>
<dbReference type="PANTHER" id="PTHR33540">
    <property type="entry name" value="TRNA THREONYLCARBAMOYLADENOSINE BIOSYNTHESIS PROTEIN TSAE"/>
    <property type="match status" value="1"/>
</dbReference>
<keyword evidence="5" id="KW-0819">tRNA processing</keyword>
<dbReference type="GO" id="GO:0016740">
    <property type="term" value="F:transferase activity"/>
    <property type="evidence" value="ECO:0007669"/>
    <property type="project" value="UniProtKB-KW"/>
</dbReference>
<reference evidence="11 12" key="1">
    <citation type="submission" date="2020-02" db="EMBL/GenBank/DDBJ databases">
        <title>Thermophilic hydrogen producing bacteria, Caloranaerobacter azorensis.</title>
        <authorList>
            <person name="Baek K."/>
        </authorList>
    </citation>
    <scope>NUCLEOTIDE SEQUENCE [LARGE SCALE GENOMIC DNA]</scope>
    <source>
        <strain evidence="11 12">T3-1</strain>
    </source>
</reference>
<evidence type="ECO:0000256" key="8">
    <source>
        <dbReference type="ARBA" id="ARBA00022840"/>
    </source>
</evidence>
<dbReference type="GO" id="GO:0046872">
    <property type="term" value="F:metal ion binding"/>
    <property type="evidence" value="ECO:0007669"/>
    <property type="project" value="UniProtKB-KW"/>
</dbReference>
<organism evidence="11 12">
    <name type="scientific">Caloranaerobacter azorensis</name>
    <dbReference type="NCBI Taxonomy" id="116090"/>
    <lineage>
        <taxon>Bacteria</taxon>
        <taxon>Bacillati</taxon>
        <taxon>Bacillota</taxon>
        <taxon>Tissierellia</taxon>
        <taxon>Tissierellales</taxon>
        <taxon>Thermohalobacteraceae</taxon>
        <taxon>Caloranaerobacter</taxon>
    </lineage>
</organism>
<dbReference type="AlphaFoldDB" id="A0A6P1YHK8"/>
<evidence type="ECO:0000256" key="5">
    <source>
        <dbReference type="ARBA" id="ARBA00022694"/>
    </source>
</evidence>
<evidence type="ECO:0000256" key="1">
    <source>
        <dbReference type="ARBA" id="ARBA00004496"/>
    </source>
</evidence>
<comment type="similarity">
    <text evidence="2">Belongs to the TsaE family.</text>
</comment>
<keyword evidence="6" id="KW-0479">Metal-binding</keyword>
<evidence type="ECO:0000256" key="4">
    <source>
        <dbReference type="ARBA" id="ARBA00022490"/>
    </source>
</evidence>
<dbReference type="FunFam" id="3.40.50.300:FF:000777">
    <property type="entry name" value="tRNA (N6-adenosine(37)-N6)-threonylcarbamoyltransferase complex ATPase TsaE"/>
    <property type="match status" value="1"/>
</dbReference>
<evidence type="ECO:0000256" key="2">
    <source>
        <dbReference type="ARBA" id="ARBA00007599"/>
    </source>
</evidence>
<dbReference type="GO" id="GO:0002949">
    <property type="term" value="P:tRNA threonylcarbamoyladenosine modification"/>
    <property type="evidence" value="ECO:0007669"/>
    <property type="project" value="InterPro"/>
</dbReference>
<evidence type="ECO:0000256" key="6">
    <source>
        <dbReference type="ARBA" id="ARBA00022723"/>
    </source>
</evidence>